<dbReference type="AlphaFoldDB" id="A0A8J6ZXD1"/>
<reference evidence="8" key="1">
    <citation type="submission" date="2020-10" db="EMBL/GenBank/DDBJ databases">
        <authorList>
            <person name="Castelo-Branco R."/>
            <person name="Eusebio N."/>
            <person name="Adriana R."/>
            <person name="Vieira A."/>
            <person name="Brugerolle De Fraissinette N."/>
            <person name="Rezende De Castro R."/>
            <person name="Schneider M.P."/>
            <person name="Vasconcelos V."/>
            <person name="Leao P.N."/>
        </authorList>
    </citation>
    <scope>NUCLEOTIDE SEQUENCE</scope>
    <source>
        <strain evidence="8">LEGE 12446</strain>
    </source>
</reference>
<evidence type="ECO:0000256" key="1">
    <source>
        <dbReference type="ARBA" id="ARBA00004141"/>
    </source>
</evidence>
<comment type="caution">
    <text evidence="8">The sequence shown here is derived from an EMBL/GenBank/DDBJ whole genome shotgun (WGS) entry which is preliminary data.</text>
</comment>
<feature type="transmembrane region" description="Helical" evidence="7">
    <location>
        <begin position="58"/>
        <end position="77"/>
    </location>
</feature>
<dbReference type="EMBL" id="JADEXS010000040">
    <property type="protein sequence ID" value="MBE9021806.1"/>
    <property type="molecule type" value="Genomic_DNA"/>
</dbReference>
<comment type="subcellular location">
    <subcellularLocation>
        <location evidence="1">Membrane</location>
        <topology evidence="1">Multi-pass membrane protein</topology>
    </subcellularLocation>
</comment>
<dbReference type="InterPro" id="IPR004324">
    <property type="entry name" value="FBT"/>
</dbReference>
<dbReference type="CDD" id="cd17484">
    <property type="entry name" value="MFS_FBT"/>
    <property type="match status" value="1"/>
</dbReference>
<feature type="transmembrane region" description="Helical" evidence="7">
    <location>
        <begin position="29"/>
        <end position="52"/>
    </location>
</feature>
<dbReference type="RefSeq" id="WP_193914099.1">
    <property type="nucleotide sequence ID" value="NZ_JADEXS020000001.1"/>
</dbReference>
<feature type="transmembrane region" description="Helical" evidence="7">
    <location>
        <begin position="413"/>
        <end position="435"/>
    </location>
</feature>
<feature type="transmembrane region" description="Helical" evidence="7">
    <location>
        <begin position="245"/>
        <end position="267"/>
    </location>
</feature>
<dbReference type="GO" id="GO:0016020">
    <property type="term" value="C:membrane"/>
    <property type="evidence" value="ECO:0007669"/>
    <property type="project" value="UniProtKB-SubCell"/>
</dbReference>
<dbReference type="Gene3D" id="1.20.1250.20">
    <property type="entry name" value="MFS general substrate transporter like domains"/>
    <property type="match status" value="1"/>
</dbReference>
<evidence type="ECO:0000256" key="4">
    <source>
        <dbReference type="ARBA" id="ARBA00022692"/>
    </source>
</evidence>
<feature type="transmembrane region" description="Helical" evidence="7">
    <location>
        <begin position="162"/>
        <end position="185"/>
    </location>
</feature>
<sequence length="471" mass="51677">MLIQSSGLSKVKDSVTEKIFLGNQPNAELIAILAVYFVQGILGLSRLAVSFFLKDELLLSPVQVSALLGITFLPWMIKPVFGFISDGLPIFGYRRRPYLILSGILGTVSWVSMATIVHTSWAATVAIALSSLSVAMSDVIVDSLVVERARGESQAKAGSLQSLCWGASAIGGLITAYFSGLLLQYFTTYTVFWITASFPLIVSGVAWLIAESPIGKDAKDTNQTNSVTIKHQLGQLRQALSQKTIWLPTLFIFIWQATPSADSAFFYFTTNELHFEPEFLGRVHLVTSFASLAGVWIFQRFLKSIPFRVIFTWSAVLSSILGMTMMLLVTHTNRLLGIDDHWFSLGDSLILSVMGKIAFMQVMVLAARLCPSGVEATLFALLMSVFNLGGSVSHAFGALITHWLGITATNFDLLWLLVLITNLSTLLPLPFVSWLPNAEDKIQTSKDEQQAFLPDLIPDLVVREPESGVVE</sequence>
<dbReference type="Proteomes" id="UP000622533">
    <property type="component" value="Unassembled WGS sequence"/>
</dbReference>
<evidence type="ECO:0000256" key="2">
    <source>
        <dbReference type="ARBA" id="ARBA00007015"/>
    </source>
</evidence>
<keyword evidence="9" id="KW-1185">Reference proteome</keyword>
<keyword evidence="4 7" id="KW-0812">Transmembrane</keyword>
<name>A0A8J6ZXD1_DESMC</name>
<dbReference type="InterPro" id="IPR036259">
    <property type="entry name" value="MFS_trans_sf"/>
</dbReference>
<feature type="transmembrane region" description="Helical" evidence="7">
    <location>
        <begin position="123"/>
        <end position="141"/>
    </location>
</feature>
<dbReference type="PANTHER" id="PTHR31585:SF0">
    <property type="entry name" value="FOLATE-BIOPTERIN TRANSPORTER 1, CHLOROPLASTIC"/>
    <property type="match status" value="1"/>
</dbReference>
<organism evidence="8 9">
    <name type="scientific">Desmonostoc muscorum LEGE 12446</name>
    <dbReference type="NCBI Taxonomy" id="1828758"/>
    <lineage>
        <taxon>Bacteria</taxon>
        <taxon>Bacillati</taxon>
        <taxon>Cyanobacteriota</taxon>
        <taxon>Cyanophyceae</taxon>
        <taxon>Nostocales</taxon>
        <taxon>Nostocaceae</taxon>
        <taxon>Desmonostoc</taxon>
    </lineage>
</organism>
<dbReference type="Pfam" id="PF03092">
    <property type="entry name" value="BT1"/>
    <property type="match status" value="1"/>
</dbReference>
<keyword evidence="5 7" id="KW-1133">Transmembrane helix</keyword>
<accession>A0A8J6ZXD1</accession>
<keyword evidence="3" id="KW-0813">Transport</keyword>
<protein>
    <submittedName>
        <fullName evidence="8">Folate/biopterin family MFS transporter</fullName>
    </submittedName>
</protein>
<gene>
    <name evidence="8" type="ORF">IQ276_04815</name>
</gene>
<feature type="transmembrane region" description="Helical" evidence="7">
    <location>
        <begin position="379"/>
        <end position="401"/>
    </location>
</feature>
<evidence type="ECO:0000313" key="9">
    <source>
        <dbReference type="Proteomes" id="UP000622533"/>
    </source>
</evidence>
<evidence type="ECO:0000256" key="5">
    <source>
        <dbReference type="ARBA" id="ARBA00022989"/>
    </source>
</evidence>
<feature type="transmembrane region" description="Helical" evidence="7">
    <location>
        <begin position="279"/>
        <end position="298"/>
    </location>
</feature>
<comment type="similarity">
    <text evidence="2">Belongs to the major facilitator superfamily. Folate-biopterin transporter (TC 2.A.71) family.</text>
</comment>
<proteinExistence type="inferred from homology"/>
<dbReference type="PANTHER" id="PTHR31585">
    <property type="entry name" value="FOLATE-BIOPTERIN TRANSPORTER 1, CHLOROPLASTIC"/>
    <property type="match status" value="1"/>
</dbReference>
<dbReference type="SUPFAM" id="SSF103473">
    <property type="entry name" value="MFS general substrate transporter"/>
    <property type="match status" value="1"/>
</dbReference>
<dbReference type="NCBIfam" id="TIGR00788">
    <property type="entry name" value="fbt"/>
    <property type="match status" value="1"/>
</dbReference>
<evidence type="ECO:0000256" key="3">
    <source>
        <dbReference type="ARBA" id="ARBA00022448"/>
    </source>
</evidence>
<feature type="transmembrane region" description="Helical" evidence="7">
    <location>
        <begin position="191"/>
        <end position="210"/>
    </location>
</feature>
<keyword evidence="6 7" id="KW-0472">Membrane</keyword>
<evidence type="ECO:0000313" key="8">
    <source>
        <dbReference type="EMBL" id="MBE9021806.1"/>
    </source>
</evidence>
<feature type="transmembrane region" description="Helical" evidence="7">
    <location>
        <begin position="310"/>
        <end position="329"/>
    </location>
</feature>
<feature type="transmembrane region" description="Helical" evidence="7">
    <location>
        <begin position="98"/>
        <end position="117"/>
    </location>
</feature>
<feature type="transmembrane region" description="Helical" evidence="7">
    <location>
        <begin position="349"/>
        <end position="367"/>
    </location>
</feature>
<evidence type="ECO:0000256" key="7">
    <source>
        <dbReference type="SAM" id="Phobius"/>
    </source>
</evidence>
<evidence type="ECO:0000256" key="6">
    <source>
        <dbReference type="ARBA" id="ARBA00023136"/>
    </source>
</evidence>
<dbReference type="InterPro" id="IPR039309">
    <property type="entry name" value="BT1"/>
</dbReference>